<dbReference type="EMBL" id="JARJCM010000149">
    <property type="protein sequence ID" value="KAJ7025746.1"/>
    <property type="molecule type" value="Genomic_DNA"/>
</dbReference>
<dbReference type="Proteomes" id="UP001218188">
    <property type="component" value="Unassembled WGS sequence"/>
</dbReference>
<comment type="caution">
    <text evidence="2">The sequence shown here is derived from an EMBL/GenBank/DDBJ whole genome shotgun (WGS) entry which is preliminary data.</text>
</comment>
<reference evidence="2" key="1">
    <citation type="submission" date="2023-03" db="EMBL/GenBank/DDBJ databases">
        <title>Massive genome expansion in bonnet fungi (Mycena s.s.) driven by repeated elements and novel gene families across ecological guilds.</title>
        <authorList>
            <consortium name="Lawrence Berkeley National Laboratory"/>
            <person name="Harder C.B."/>
            <person name="Miyauchi S."/>
            <person name="Viragh M."/>
            <person name="Kuo A."/>
            <person name="Thoen E."/>
            <person name="Andreopoulos B."/>
            <person name="Lu D."/>
            <person name="Skrede I."/>
            <person name="Drula E."/>
            <person name="Henrissat B."/>
            <person name="Morin E."/>
            <person name="Kohler A."/>
            <person name="Barry K."/>
            <person name="LaButti K."/>
            <person name="Morin E."/>
            <person name="Salamov A."/>
            <person name="Lipzen A."/>
            <person name="Mereny Z."/>
            <person name="Hegedus B."/>
            <person name="Baldrian P."/>
            <person name="Stursova M."/>
            <person name="Weitz H."/>
            <person name="Taylor A."/>
            <person name="Grigoriev I.V."/>
            <person name="Nagy L.G."/>
            <person name="Martin F."/>
            <person name="Kauserud H."/>
        </authorList>
    </citation>
    <scope>NUCLEOTIDE SEQUENCE</scope>
    <source>
        <strain evidence="2">CBHHK200</strain>
    </source>
</reference>
<keyword evidence="3" id="KW-1185">Reference proteome</keyword>
<feature type="signal peptide" evidence="1">
    <location>
        <begin position="1"/>
        <end position="34"/>
    </location>
</feature>
<evidence type="ECO:0000313" key="3">
    <source>
        <dbReference type="Proteomes" id="UP001218188"/>
    </source>
</evidence>
<sequence length="101" mass="10939">MSEIALKVLTSFRSLPRATKVLSIVVLTLATVTAAPNPGPATSLTKRWCGFEIDCSCEYNPKIGCVPILDPCELQWYWPPSCKKCGDCSEVCLDPIVCASS</sequence>
<evidence type="ECO:0000256" key="1">
    <source>
        <dbReference type="SAM" id="SignalP"/>
    </source>
</evidence>
<feature type="chain" id="PRO_5042064117" evidence="1">
    <location>
        <begin position="35"/>
        <end position="101"/>
    </location>
</feature>
<evidence type="ECO:0000313" key="2">
    <source>
        <dbReference type="EMBL" id="KAJ7025746.1"/>
    </source>
</evidence>
<gene>
    <name evidence="2" type="ORF">C8F04DRAFT_1127430</name>
</gene>
<protein>
    <submittedName>
        <fullName evidence="2">Uncharacterized protein</fullName>
    </submittedName>
</protein>
<dbReference type="AlphaFoldDB" id="A0AAD6WWB0"/>
<name>A0AAD6WWB0_9AGAR</name>
<keyword evidence="1" id="KW-0732">Signal</keyword>
<organism evidence="2 3">
    <name type="scientific">Mycena alexandri</name>
    <dbReference type="NCBI Taxonomy" id="1745969"/>
    <lineage>
        <taxon>Eukaryota</taxon>
        <taxon>Fungi</taxon>
        <taxon>Dikarya</taxon>
        <taxon>Basidiomycota</taxon>
        <taxon>Agaricomycotina</taxon>
        <taxon>Agaricomycetes</taxon>
        <taxon>Agaricomycetidae</taxon>
        <taxon>Agaricales</taxon>
        <taxon>Marasmiineae</taxon>
        <taxon>Mycenaceae</taxon>
        <taxon>Mycena</taxon>
    </lineage>
</organism>
<proteinExistence type="predicted"/>
<accession>A0AAD6WWB0</accession>